<dbReference type="SUPFAM" id="SSF109604">
    <property type="entry name" value="HD-domain/PDEase-like"/>
    <property type="match status" value="1"/>
</dbReference>
<protein>
    <submittedName>
        <fullName evidence="1">Metal-dependent phosphohydrolase</fullName>
    </submittedName>
</protein>
<evidence type="ECO:0000313" key="2">
    <source>
        <dbReference type="Proteomes" id="UP000032247"/>
    </source>
</evidence>
<dbReference type="PATRIC" id="fig|1423.173.peg.1959"/>
<dbReference type="Proteomes" id="UP000032247">
    <property type="component" value="Unassembled WGS sequence"/>
</dbReference>
<reference evidence="1 2" key="1">
    <citation type="submission" date="2014-12" db="EMBL/GenBank/DDBJ databases">
        <title>Comparative genome analysis of Bacillus coagulans HM-08, Clostridium butyricum HM-68, Bacillus subtilis HM-66 and Bacillus licheniformis BL-09.</title>
        <authorList>
            <person name="Zhang H."/>
        </authorList>
    </citation>
    <scope>NUCLEOTIDE SEQUENCE [LARGE SCALE GENOMIC DNA]</scope>
    <source>
        <strain evidence="1 2">HM-66</strain>
    </source>
</reference>
<comment type="caution">
    <text evidence="1">The sequence shown here is derived from an EMBL/GenBank/DDBJ whole genome shotgun (WGS) entry which is preliminary data.</text>
</comment>
<accession>A0A0D1KQR7</accession>
<dbReference type="EMBL" id="JXBC01000003">
    <property type="protein sequence ID" value="KIU11310.1"/>
    <property type="molecule type" value="Genomic_DNA"/>
</dbReference>
<dbReference type="AlphaFoldDB" id="A0A0D1KQR7"/>
<name>A0A0D1KQR7_BACIU</name>
<evidence type="ECO:0000313" key="1">
    <source>
        <dbReference type="EMBL" id="KIU11310.1"/>
    </source>
</evidence>
<dbReference type="GO" id="GO:0016787">
    <property type="term" value="F:hydrolase activity"/>
    <property type="evidence" value="ECO:0007669"/>
    <property type="project" value="UniProtKB-KW"/>
</dbReference>
<dbReference type="Gene3D" id="1.20.58.1910">
    <property type="match status" value="1"/>
</dbReference>
<keyword evidence="1" id="KW-0378">Hydrolase</keyword>
<organism evidence="1 2">
    <name type="scientific">Bacillus subtilis</name>
    <dbReference type="NCBI Taxonomy" id="1423"/>
    <lineage>
        <taxon>Bacteria</taxon>
        <taxon>Bacillati</taxon>
        <taxon>Bacillota</taxon>
        <taxon>Bacilli</taxon>
        <taxon>Bacillales</taxon>
        <taxon>Bacillaceae</taxon>
        <taxon>Bacillus</taxon>
    </lineage>
</organism>
<sequence length="37" mass="4338">MMNTDTARELAEERHNFMLQFVRQLEKDIPGIDAETS</sequence>
<proteinExistence type="predicted"/>
<gene>
    <name evidence="1" type="ORF">SC09_Contig24orf00249</name>
</gene>